<dbReference type="InterPro" id="IPR051100">
    <property type="entry name" value="DnaJ_subfamily_B/C"/>
</dbReference>
<dbReference type="STRING" id="576137.A0A1L7XRM0"/>
<dbReference type="SMART" id="SM00271">
    <property type="entry name" value="DnaJ"/>
    <property type="match status" value="1"/>
</dbReference>
<dbReference type="PROSITE" id="PS50076">
    <property type="entry name" value="DNAJ_2"/>
    <property type="match status" value="1"/>
</dbReference>
<gene>
    <name evidence="3" type="ORF">PAC_17476</name>
</gene>
<dbReference type="EMBL" id="FJOG01000045">
    <property type="protein sequence ID" value="CZR67577.1"/>
    <property type="molecule type" value="Genomic_DNA"/>
</dbReference>
<accession>A0A1L7XRM0</accession>
<organism evidence="3 4">
    <name type="scientific">Phialocephala subalpina</name>
    <dbReference type="NCBI Taxonomy" id="576137"/>
    <lineage>
        <taxon>Eukaryota</taxon>
        <taxon>Fungi</taxon>
        <taxon>Dikarya</taxon>
        <taxon>Ascomycota</taxon>
        <taxon>Pezizomycotina</taxon>
        <taxon>Leotiomycetes</taxon>
        <taxon>Helotiales</taxon>
        <taxon>Mollisiaceae</taxon>
        <taxon>Phialocephala</taxon>
        <taxon>Phialocephala fortinii species complex</taxon>
    </lineage>
</organism>
<evidence type="ECO:0000313" key="4">
    <source>
        <dbReference type="Proteomes" id="UP000184330"/>
    </source>
</evidence>
<feature type="region of interest" description="Disordered" evidence="1">
    <location>
        <begin position="117"/>
        <end position="175"/>
    </location>
</feature>
<dbReference type="InterPro" id="IPR018253">
    <property type="entry name" value="DnaJ_domain_CS"/>
</dbReference>
<sequence length="459" mass="51905">MADPLNSIQEDYYAILSVPQSAPLETIRDSYKRLALLLHPDKNKSPNATKEFQALLRAWECLKDEGKRREYDRNYWVIKIGLGIGANAGSAAGASGGVKRKWEWDWEGGKGYEWYKEGDGDGKGGEDGAERARRRREDGDRDASQGFRTEGTSSSSKDAGKDKAAKADAERRGRARAWKVMARHDHLRRLKGWEAKRAGNMLLILQCQQQIQKLEADLGRQMRETDQQITRRFYEAAERSRQAGAVVKDEHLILKKLLDGRRAYAVKLVHAIEEANARLETITENMRCDWKQYETDEAKARQDRIREALGILGPRDLKSPLFSMIDRRGQAINIWKALSRVKAAVDVPSPISHDAEGPWHLEGTWKRVVGEQTCGRCQQTSFQVIAECAAAECPGCGMIACHACWRELLLLREYSEWLSAQGEEMEDSLFSLEFDPCDKAKEFGDTGGFNYFGFGVSHM</sequence>
<keyword evidence="4" id="KW-1185">Reference proteome</keyword>
<feature type="compositionally biased region" description="Basic and acidic residues" evidence="1">
    <location>
        <begin position="158"/>
        <end position="172"/>
    </location>
</feature>
<dbReference type="CDD" id="cd06257">
    <property type="entry name" value="DnaJ"/>
    <property type="match status" value="1"/>
</dbReference>
<dbReference type="InterPro" id="IPR001623">
    <property type="entry name" value="DnaJ_domain"/>
</dbReference>
<evidence type="ECO:0000313" key="3">
    <source>
        <dbReference type="EMBL" id="CZR67577.1"/>
    </source>
</evidence>
<feature type="domain" description="J" evidence="2">
    <location>
        <begin position="11"/>
        <end position="75"/>
    </location>
</feature>
<dbReference type="InterPro" id="IPR036869">
    <property type="entry name" value="J_dom_sf"/>
</dbReference>
<dbReference type="Gene3D" id="1.10.287.110">
    <property type="entry name" value="DnaJ domain"/>
    <property type="match status" value="1"/>
</dbReference>
<dbReference type="Pfam" id="PF00226">
    <property type="entry name" value="DnaJ"/>
    <property type="match status" value="1"/>
</dbReference>
<feature type="compositionally biased region" description="Basic and acidic residues" evidence="1">
    <location>
        <begin position="117"/>
        <end position="143"/>
    </location>
</feature>
<dbReference type="PRINTS" id="PR00625">
    <property type="entry name" value="JDOMAIN"/>
</dbReference>
<dbReference type="GO" id="GO:0005783">
    <property type="term" value="C:endoplasmic reticulum"/>
    <property type="evidence" value="ECO:0007669"/>
    <property type="project" value="UniProtKB-ARBA"/>
</dbReference>
<name>A0A1L7XRM0_9HELO</name>
<evidence type="ECO:0000259" key="2">
    <source>
        <dbReference type="PROSITE" id="PS50076"/>
    </source>
</evidence>
<dbReference type="Proteomes" id="UP000184330">
    <property type="component" value="Unassembled WGS sequence"/>
</dbReference>
<reference evidence="3 4" key="1">
    <citation type="submission" date="2016-03" db="EMBL/GenBank/DDBJ databases">
        <authorList>
            <person name="Ploux O."/>
        </authorList>
    </citation>
    <scope>NUCLEOTIDE SEQUENCE [LARGE SCALE GENOMIC DNA]</scope>
    <source>
        <strain evidence="3 4">UAMH 11012</strain>
    </source>
</reference>
<dbReference type="OrthoDB" id="442087at2759"/>
<dbReference type="AlphaFoldDB" id="A0A1L7XRM0"/>
<protein>
    <recommendedName>
        <fullName evidence="2">J domain-containing protein</fullName>
    </recommendedName>
</protein>
<dbReference type="PANTHER" id="PTHR43908">
    <property type="entry name" value="AT29763P-RELATED"/>
    <property type="match status" value="1"/>
</dbReference>
<dbReference type="PROSITE" id="PS00636">
    <property type="entry name" value="DNAJ_1"/>
    <property type="match status" value="1"/>
</dbReference>
<evidence type="ECO:0000256" key="1">
    <source>
        <dbReference type="SAM" id="MobiDB-lite"/>
    </source>
</evidence>
<proteinExistence type="predicted"/>
<dbReference type="SUPFAM" id="SSF46565">
    <property type="entry name" value="Chaperone J-domain"/>
    <property type="match status" value="1"/>
</dbReference>